<evidence type="ECO:0000313" key="2">
    <source>
        <dbReference type="EMBL" id="CAH2224506.1"/>
    </source>
</evidence>
<reference evidence="2" key="1">
    <citation type="submission" date="2022-03" db="EMBL/GenBank/DDBJ databases">
        <authorList>
            <person name="Alioto T."/>
            <person name="Alioto T."/>
            <person name="Gomez Garrido J."/>
        </authorList>
    </citation>
    <scope>NUCLEOTIDE SEQUENCE</scope>
</reference>
<organism evidence="2 3">
    <name type="scientific">Pelobates cultripes</name>
    <name type="common">Western spadefoot toad</name>
    <dbReference type="NCBI Taxonomy" id="61616"/>
    <lineage>
        <taxon>Eukaryota</taxon>
        <taxon>Metazoa</taxon>
        <taxon>Chordata</taxon>
        <taxon>Craniata</taxon>
        <taxon>Vertebrata</taxon>
        <taxon>Euteleostomi</taxon>
        <taxon>Amphibia</taxon>
        <taxon>Batrachia</taxon>
        <taxon>Anura</taxon>
        <taxon>Pelobatoidea</taxon>
        <taxon>Pelobatidae</taxon>
        <taxon>Pelobates</taxon>
    </lineage>
</organism>
<accession>A0AAD1R6L2</accession>
<evidence type="ECO:0000256" key="1">
    <source>
        <dbReference type="SAM" id="MobiDB-lite"/>
    </source>
</evidence>
<protein>
    <submittedName>
        <fullName evidence="2">Uncharacterized protein</fullName>
    </submittedName>
</protein>
<dbReference type="Proteomes" id="UP001295444">
    <property type="component" value="Chromosome 01"/>
</dbReference>
<proteinExistence type="predicted"/>
<feature type="region of interest" description="Disordered" evidence="1">
    <location>
        <begin position="1"/>
        <end position="34"/>
    </location>
</feature>
<sequence length="74" mass="8229">MNFFGHKPSFTADPLQAAGHEERDDAASSLPPGVPTELHAAESLTRSHFEHAMEAMAEKLIQTWQLTADQIKRE</sequence>
<feature type="non-terminal residue" evidence="2">
    <location>
        <position position="74"/>
    </location>
</feature>
<keyword evidence="3" id="KW-1185">Reference proteome</keyword>
<gene>
    <name evidence="2" type="ORF">PECUL_23A057176</name>
</gene>
<dbReference type="EMBL" id="OW240912">
    <property type="protein sequence ID" value="CAH2224506.1"/>
    <property type="molecule type" value="Genomic_DNA"/>
</dbReference>
<dbReference type="AlphaFoldDB" id="A0AAD1R6L2"/>
<evidence type="ECO:0000313" key="3">
    <source>
        <dbReference type="Proteomes" id="UP001295444"/>
    </source>
</evidence>
<name>A0AAD1R6L2_PELCU</name>